<dbReference type="EMBL" id="GBXM01019224">
    <property type="protein sequence ID" value="JAH89353.1"/>
    <property type="molecule type" value="Transcribed_RNA"/>
</dbReference>
<sequence>MNTRISEARSLTEKCQNKVLCVAFISQRRMIQRIVN</sequence>
<reference evidence="1" key="1">
    <citation type="submission" date="2014-11" db="EMBL/GenBank/DDBJ databases">
        <authorList>
            <person name="Amaro Gonzalez C."/>
        </authorList>
    </citation>
    <scope>NUCLEOTIDE SEQUENCE</scope>
</reference>
<proteinExistence type="predicted"/>
<accession>A0A0E9WIQ1</accession>
<evidence type="ECO:0000313" key="1">
    <source>
        <dbReference type="EMBL" id="JAH89353.1"/>
    </source>
</evidence>
<name>A0A0E9WIQ1_ANGAN</name>
<reference evidence="1" key="2">
    <citation type="journal article" date="2015" name="Fish Shellfish Immunol.">
        <title>Early steps in the European eel (Anguilla anguilla)-Vibrio vulnificus interaction in the gills: Role of the RtxA13 toxin.</title>
        <authorList>
            <person name="Callol A."/>
            <person name="Pajuelo D."/>
            <person name="Ebbesson L."/>
            <person name="Teles M."/>
            <person name="MacKenzie S."/>
            <person name="Amaro C."/>
        </authorList>
    </citation>
    <scope>NUCLEOTIDE SEQUENCE</scope>
</reference>
<dbReference type="AlphaFoldDB" id="A0A0E9WIQ1"/>
<protein>
    <submittedName>
        <fullName evidence="1">Uncharacterized protein</fullName>
    </submittedName>
</protein>
<organism evidence="1">
    <name type="scientific">Anguilla anguilla</name>
    <name type="common">European freshwater eel</name>
    <name type="synonym">Muraena anguilla</name>
    <dbReference type="NCBI Taxonomy" id="7936"/>
    <lineage>
        <taxon>Eukaryota</taxon>
        <taxon>Metazoa</taxon>
        <taxon>Chordata</taxon>
        <taxon>Craniata</taxon>
        <taxon>Vertebrata</taxon>
        <taxon>Euteleostomi</taxon>
        <taxon>Actinopterygii</taxon>
        <taxon>Neopterygii</taxon>
        <taxon>Teleostei</taxon>
        <taxon>Anguilliformes</taxon>
        <taxon>Anguillidae</taxon>
        <taxon>Anguilla</taxon>
    </lineage>
</organism>